<reference evidence="1" key="1">
    <citation type="submission" date="2021-10" db="EMBL/GenBank/DDBJ databases">
        <title>Melipona bicolor Genome sequencing and assembly.</title>
        <authorList>
            <person name="Araujo N.S."/>
            <person name="Arias M.C."/>
        </authorList>
    </citation>
    <scope>NUCLEOTIDE SEQUENCE</scope>
    <source>
        <strain evidence="1">USP_2M_L1-L4_2017</strain>
        <tissue evidence="1">Whole body</tissue>
    </source>
</reference>
<name>A0AA40FWN5_9HYME</name>
<keyword evidence="2" id="KW-1185">Reference proteome</keyword>
<gene>
    <name evidence="1" type="ORF">K0M31_004372</name>
</gene>
<dbReference type="AlphaFoldDB" id="A0AA40FWN5"/>
<accession>A0AA40FWN5</accession>
<dbReference type="EMBL" id="JAHYIQ010000013">
    <property type="protein sequence ID" value="KAK1126748.1"/>
    <property type="molecule type" value="Genomic_DNA"/>
</dbReference>
<protein>
    <submittedName>
        <fullName evidence="1">Uncharacterized protein</fullName>
    </submittedName>
</protein>
<evidence type="ECO:0000313" key="2">
    <source>
        <dbReference type="Proteomes" id="UP001177670"/>
    </source>
</evidence>
<evidence type="ECO:0000313" key="1">
    <source>
        <dbReference type="EMBL" id="KAK1126748.1"/>
    </source>
</evidence>
<feature type="non-terminal residue" evidence="1">
    <location>
        <position position="92"/>
    </location>
</feature>
<dbReference type="Proteomes" id="UP001177670">
    <property type="component" value="Unassembled WGS sequence"/>
</dbReference>
<proteinExistence type="predicted"/>
<sequence>MVDPLAGARSDHRILRSATTARGEAACWNSQALLANREPDAYLPEGMSPIGNPTRRMGKRYVSYDRYDGDAPTMLPDAAQREFTRRNCDSAA</sequence>
<organism evidence="1 2">
    <name type="scientific">Melipona bicolor</name>
    <dbReference type="NCBI Taxonomy" id="60889"/>
    <lineage>
        <taxon>Eukaryota</taxon>
        <taxon>Metazoa</taxon>
        <taxon>Ecdysozoa</taxon>
        <taxon>Arthropoda</taxon>
        <taxon>Hexapoda</taxon>
        <taxon>Insecta</taxon>
        <taxon>Pterygota</taxon>
        <taxon>Neoptera</taxon>
        <taxon>Endopterygota</taxon>
        <taxon>Hymenoptera</taxon>
        <taxon>Apocrita</taxon>
        <taxon>Aculeata</taxon>
        <taxon>Apoidea</taxon>
        <taxon>Anthophila</taxon>
        <taxon>Apidae</taxon>
        <taxon>Melipona</taxon>
    </lineage>
</organism>
<comment type="caution">
    <text evidence="1">The sequence shown here is derived from an EMBL/GenBank/DDBJ whole genome shotgun (WGS) entry which is preliminary data.</text>
</comment>